<dbReference type="InterPro" id="IPR033512">
    <property type="entry name" value="TFG"/>
</dbReference>
<dbReference type="SUPFAM" id="SSF54277">
    <property type="entry name" value="CAD &amp; PB1 domains"/>
    <property type="match status" value="1"/>
</dbReference>
<dbReference type="EMBL" id="OV651816">
    <property type="protein sequence ID" value="CAH1109563.1"/>
    <property type="molecule type" value="Genomic_DNA"/>
</dbReference>
<dbReference type="GO" id="GO:0070971">
    <property type="term" value="C:endoplasmic reticulum exit site"/>
    <property type="evidence" value="ECO:0007669"/>
    <property type="project" value="TreeGrafter"/>
</dbReference>
<dbReference type="Gene3D" id="3.10.20.90">
    <property type="entry name" value="Phosphatidylinositol 3-kinase Catalytic Subunit, Chain A, domain 1"/>
    <property type="match status" value="1"/>
</dbReference>
<dbReference type="GO" id="GO:0048208">
    <property type="term" value="P:COPII vesicle coating"/>
    <property type="evidence" value="ECO:0007669"/>
    <property type="project" value="InterPro"/>
</dbReference>
<dbReference type="InterPro" id="IPR034857">
    <property type="entry name" value="PB1_TFG"/>
</dbReference>
<feature type="compositionally biased region" description="Polar residues" evidence="1">
    <location>
        <begin position="305"/>
        <end position="319"/>
    </location>
</feature>
<feature type="region of interest" description="Disordered" evidence="1">
    <location>
        <begin position="269"/>
        <end position="328"/>
    </location>
</feature>
<dbReference type="InterPro" id="IPR053793">
    <property type="entry name" value="PB1-like"/>
</dbReference>
<feature type="domain" description="PB1" evidence="2">
    <location>
        <begin position="12"/>
        <end position="93"/>
    </location>
</feature>
<protein>
    <recommendedName>
        <fullName evidence="2">PB1 domain-containing protein</fullName>
    </recommendedName>
</protein>
<organism evidence="3 4">
    <name type="scientific">Psylliodes chrysocephalus</name>
    <dbReference type="NCBI Taxonomy" id="3402493"/>
    <lineage>
        <taxon>Eukaryota</taxon>
        <taxon>Metazoa</taxon>
        <taxon>Ecdysozoa</taxon>
        <taxon>Arthropoda</taxon>
        <taxon>Hexapoda</taxon>
        <taxon>Insecta</taxon>
        <taxon>Pterygota</taxon>
        <taxon>Neoptera</taxon>
        <taxon>Endopterygota</taxon>
        <taxon>Coleoptera</taxon>
        <taxon>Polyphaga</taxon>
        <taxon>Cucujiformia</taxon>
        <taxon>Chrysomeloidea</taxon>
        <taxon>Chrysomelidae</taxon>
        <taxon>Galerucinae</taxon>
        <taxon>Alticini</taxon>
        <taxon>Psylliodes</taxon>
    </lineage>
</organism>
<sequence>MEIKSELDLSGKLIIKVQLGDDIRRIPIHNESLTYDELVLMMQRVFRGKLSANDDITIKYKDEDGDLITIFESNDLSFAIQCSRILKLQILLNSDMKNDSSSALSSNEVTNLKKQLRNIRDQVNTLLDTIDVQETKAVNSGHPESGDASNLDLNQSSSSMNKVNSSEFDPLQDKTQKNGTEDVKDNSKPSTPQINNEGAGSRPQSVSMTTTPGQQSVVTSAANPHAMTDYFGRSSSAGNFPGMQYSSLPYPQQYNFQSTGRYVPQVMDSSQVPSSNAYSNPSQASLAYPQQQQYGHPPVVYPASAQGNPYSKGFTQPSPQHGFMPPRQ</sequence>
<dbReference type="PANTHER" id="PTHR15335">
    <property type="entry name" value="PROTEIN TFG"/>
    <property type="match status" value="1"/>
</dbReference>
<dbReference type="PANTHER" id="PTHR15335:SF7">
    <property type="entry name" value="PROTEIN TFG"/>
    <property type="match status" value="1"/>
</dbReference>
<evidence type="ECO:0000256" key="1">
    <source>
        <dbReference type="SAM" id="MobiDB-lite"/>
    </source>
</evidence>
<dbReference type="InterPro" id="IPR000270">
    <property type="entry name" value="PB1_dom"/>
</dbReference>
<dbReference type="Proteomes" id="UP001153636">
    <property type="component" value="Chromosome 4"/>
</dbReference>
<dbReference type="AlphaFoldDB" id="A0A9P0GDM9"/>
<dbReference type="GO" id="GO:0042802">
    <property type="term" value="F:identical protein binding"/>
    <property type="evidence" value="ECO:0007669"/>
    <property type="project" value="InterPro"/>
</dbReference>
<keyword evidence="4" id="KW-1185">Reference proteome</keyword>
<proteinExistence type="predicted"/>
<name>A0A9P0GDM9_9CUCU</name>
<reference evidence="3" key="1">
    <citation type="submission" date="2022-01" db="EMBL/GenBank/DDBJ databases">
        <authorList>
            <person name="King R."/>
        </authorList>
    </citation>
    <scope>NUCLEOTIDE SEQUENCE</scope>
</reference>
<feature type="compositionally biased region" description="Polar residues" evidence="1">
    <location>
        <begin position="269"/>
        <end position="294"/>
    </location>
</feature>
<dbReference type="PROSITE" id="PS51745">
    <property type="entry name" value="PB1"/>
    <property type="match status" value="1"/>
</dbReference>
<feature type="compositionally biased region" description="Low complexity" evidence="1">
    <location>
        <begin position="154"/>
        <end position="166"/>
    </location>
</feature>
<evidence type="ECO:0000313" key="3">
    <source>
        <dbReference type="EMBL" id="CAH1109563.1"/>
    </source>
</evidence>
<dbReference type="OrthoDB" id="1594986at2759"/>
<accession>A0A9P0GDM9</accession>
<feature type="region of interest" description="Disordered" evidence="1">
    <location>
        <begin position="137"/>
        <end position="215"/>
    </location>
</feature>
<evidence type="ECO:0000313" key="4">
    <source>
        <dbReference type="Proteomes" id="UP001153636"/>
    </source>
</evidence>
<dbReference type="SMART" id="SM00666">
    <property type="entry name" value="PB1"/>
    <property type="match status" value="1"/>
</dbReference>
<feature type="compositionally biased region" description="Polar residues" evidence="1">
    <location>
        <begin position="188"/>
        <end position="215"/>
    </location>
</feature>
<gene>
    <name evidence="3" type="ORF">PSYICH_LOCUS10609</name>
</gene>
<evidence type="ECO:0000259" key="2">
    <source>
        <dbReference type="PROSITE" id="PS51745"/>
    </source>
</evidence>
<dbReference type="CDD" id="cd06401">
    <property type="entry name" value="PB1_TFG"/>
    <property type="match status" value="1"/>
</dbReference>
<dbReference type="Pfam" id="PF00564">
    <property type="entry name" value="PB1"/>
    <property type="match status" value="1"/>
</dbReference>
<feature type="compositionally biased region" description="Basic and acidic residues" evidence="1">
    <location>
        <begin position="171"/>
        <end position="187"/>
    </location>
</feature>